<dbReference type="GO" id="GO:0005634">
    <property type="term" value="C:nucleus"/>
    <property type="evidence" value="ECO:0007669"/>
    <property type="project" value="UniProtKB-SubCell"/>
</dbReference>
<dbReference type="Gramene" id="PHT86590">
    <property type="protein sequence ID" value="PHT86590"/>
    <property type="gene ID" value="T459_08696"/>
</dbReference>
<reference evidence="7 8" key="1">
    <citation type="journal article" date="2014" name="Nat. Genet.">
        <title>Genome sequence of the hot pepper provides insights into the evolution of pungency in Capsicum species.</title>
        <authorList>
            <person name="Kim S."/>
            <person name="Park M."/>
            <person name="Yeom S.I."/>
            <person name="Kim Y.M."/>
            <person name="Lee J.M."/>
            <person name="Lee H.A."/>
            <person name="Seo E."/>
            <person name="Choi J."/>
            <person name="Cheong K."/>
            <person name="Kim K.T."/>
            <person name="Jung K."/>
            <person name="Lee G.W."/>
            <person name="Oh S.K."/>
            <person name="Bae C."/>
            <person name="Kim S.B."/>
            <person name="Lee H.Y."/>
            <person name="Kim S.Y."/>
            <person name="Kim M.S."/>
            <person name="Kang B.C."/>
            <person name="Jo Y.D."/>
            <person name="Yang H.B."/>
            <person name="Jeong H.J."/>
            <person name="Kang W.H."/>
            <person name="Kwon J.K."/>
            <person name="Shin C."/>
            <person name="Lim J.Y."/>
            <person name="Park J.H."/>
            <person name="Huh J.H."/>
            <person name="Kim J.S."/>
            <person name="Kim B.D."/>
            <person name="Cohen O."/>
            <person name="Paran I."/>
            <person name="Suh M.C."/>
            <person name="Lee S.B."/>
            <person name="Kim Y.K."/>
            <person name="Shin Y."/>
            <person name="Noh S.J."/>
            <person name="Park J."/>
            <person name="Seo Y.S."/>
            <person name="Kwon S.Y."/>
            <person name="Kim H.A."/>
            <person name="Park J.M."/>
            <person name="Kim H.J."/>
            <person name="Choi S.B."/>
            <person name="Bosland P.W."/>
            <person name="Reeves G."/>
            <person name="Jo S.H."/>
            <person name="Lee B.W."/>
            <person name="Cho H.T."/>
            <person name="Choi H.S."/>
            <person name="Lee M.S."/>
            <person name="Yu Y."/>
            <person name="Do Choi Y."/>
            <person name="Park B.S."/>
            <person name="van Deynze A."/>
            <person name="Ashrafi H."/>
            <person name="Hill T."/>
            <person name="Kim W.T."/>
            <person name="Pai H.S."/>
            <person name="Ahn H.K."/>
            <person name="Yeam I."/>
            <person name="Giovannoni J.J."/>
            <person name="Rose J.K."/>
            <person name="Sorensen I."/>
            <person name="Lee S.J."/>
            <person name="Kim R.W."/>
            <person name="Choi I.Y."/>
            <person name="Choi B.S."/>
            <person name="Lim J.S."/>
            <person name="Lee Y.H."/>
            <person name="Choi D."/>
        </authorList>
    </citation>
    <scope>NUCLEOTIDE SEQUENCE [LARGE SCALE GENOMIC DNA]</scope>
    <source>
        <strain evidence="8">cv. CM334</strain>
    </source>
</reference>
<dbReference type="AlphaFoldDB" id="A0A1U8G7F5"/>
<accession>A0A1U8G7F5</accession>
<evidence type="ECO:0000313" key="8">
    <source>
        <dbReference type="Proteomes" id="UP000222542"/>
    </source>
</evidence>
<dbReference type="OrthoDB" id="1896642at2759"/>
<dbReference type="Gene3D" id="3.40.1810.10">
    <property type="entry name" value="Transcription factor, MADS-box"/>
    <property type="match status" value="1"/>
</dbReference>
<sequence>MGRQKIAIEKIVNKNRLKVTFSKRRGGLFKKENQISVLCGAQIAVIVKSPTGKIFLFGNPSVDSVIRQFENRGFGEDEFTAAGEKGELQNSNWWEDVYLENLGLEELKKCRVTMQVLKNNLLKKTNDYDHSGVVNSYDDVLISNLTLDQFGGLPVCHYDRSN</sequence>
<dbReference type="FunFam" id="3.40.1810.10:FF:000006">
    <property type="entry name" value="Agamous-like MADS-box protein AGL62"/>
    <property type="match status" value="1"/>
</dbReference>
<keyword evidence="5" id="KW-0539">Nucleus</keyword>
<dbReference type="PROSITE" id="PS50066">
    <property type="entry name" value="MADS_BOX_2"/>
    <property type="match status" value="1"/>
</dbReference>
<evidence type="ECO:0000256" key="1">
    <source>
        <dbReference type="ARBA" id="ARBA00004123"/>
    </source>
</evidence>
<dbReference type="OMA" id="YCTALME"/>
<dbReference type="EMBL" id="AYRZ02000003">
    <property type="protein sequence ID" value="PHT86590.1"/>
    <property type="molecule type" value="Genomic_DNA"/>
</dbReference>
<evidence type="ECO:0000256" key="3">
    <source>
        <dbReference type="ARBA" id="ARBA00023125"/>
    </source>
</evidence>
<proteinExistence type="predicted"/>
<dbReference type="SUPFAM" id="SSF55455">
    <property type="entry name" value="SRF-like"/>
    <property type="match status" value="1"/>
</dbReference>
<dbReference type="SMR" id="A0A1U8G7F5"/>
<feature type="domain" description="MADS-box" evidence="6">
    <location>
        <begin position="1"/>
        <end position="61"/>
    </location>
</feature>
<dbReference type="GO" id="GO:0000981">
    <property type="term" value="F:DNA-binding transcription factor activity, RNA polymerase II-specific"/>
    <property type="evidence" value="ECO:0000318"/>
    <property type="project" value="GO_Central"/>
</dbReference>
<keyword evidence="3" id="KW-0238">DNA-binding</keyword>
<comment type="caution">
    <text evidence="7">The sequence shown here is derived from an EMBL/GenBank/DDBJ whole genome shotgun (WGS) entry which is preliminary data.</text>
</comment>
<keyword evidence="8" id="KW-1185">Reference proteome</keyword>
<evidence type="ECO:0000256" key="4">
    <source>
        <dbReference type="ARBA" id="ARBA00023163"/>
    </source>
</evidence>
<gene>
    <name evidence="7" type="ORF">T459_08696</name>
</gene>
<evidence type="ECO:0000313" key="7">
    <source>
        <dbReference type="EMBL" id="PHT86590.1"/>
    </source>
</evidence>
<evidence type="ECO:0000256" key="5">
    <source>
        <dbReference type="ARBA" id="ARBA00023242"/>
    </source>
</evidence>
<name>A0A1U8G7F5_CAPAN</name>
<evidence type="ECO:0000259" key="6">
    <source>
        <dbReference type="PROSITE" id="PS50066"/>
    </source>
</evidence>
<dbReference type="PANTHER" id="PTHR11945">
    <property type="entry name" value="MADS BOX PROTEIN"/>
    <property type="match status" value="1"/>
</dbReference>
<comment type="subcellular location">
    <subcellularLocation>
        <location evidence="1">Nucleus</location>
    </subcellularLocation>
</comment>
<dbReference type="PANTHER" id="PTHR11945:SF769">
    <property type="entry name" value="AGAMOUS-LIKE MADS-BOX PROTEIN AGL62"/>
    <property type="match status" value="1"/>
</dbReference>
<keyword evidence="2" id="KW-0805">Transcription regulation</keyword>
<dbReference type="GO" id="GO:0006357">
    <property type="term" value="P:regulation of transcription by RNA polymerase II"/>
    <property type="evidence" value="ECO:0000318"/>
    <property type="project" value="GO_Central"/>
</dbReference>
<dbReference type="InterPro" id="IPR002100">
    <property type="entry name" value="TF_MADSbox"/>
</dbReference>
<evidence type="ECO:0000256" key="2">
    <source>
        <dbReference type="ARBA" id="ARBA00023015"/>
    </source>
</evidence>
<dbReference type="SMART" id="SM00432">
    <property type="entry name" value="MADS"/>
    <property type="match status" value="1"/>
</dbReference>
<protein>
    <recommendedName>
        <fullName evidence="6">MADS-box domain-containing protein</fullName>
    </recommendedName>
</protein>
<dbReference type="KEGG" id="cann:107865291"/>
<dbReference type="Proteomes" id="UP000222542">
    <property type="component" value="Unassembled WGS sequence"/>
</dbReference>
<keyword evidence="4" id="KW-0804">Transcription</keyword>
<dbReference type="PRINTS" id="PR00404">
    <property type="entry name" value="MADSDOMAIN"/>
</dbReference>
<reference evidence="7 8" key="2">
    <citation type="journal article" date="2017" name="Genome Biol.">
        <title>New reference genome sequences of hot pepper reveal the massive evolution of plant disease-resistance genes by retroduplication.</title>
        <authorList>
            <person name="Kim S."/>
            <person name="Park J."/>
            <person name="Yeom S.I."/>
            <person name="Kim Y.M."/>
            <person name="Seo E."/>
            <person name="Kim K.T."/>
            <person name="Kim M.S."/>
            <person name="Lee J.M."/>
            <person name="Cheong K."/>
            <person name="Shin H.S."/>
            <person name="Kim S.B."/>
            <person name="Han K."/>
            <person name="Lee J."/>
            <person name="Park M."/>
            <person name="Lee H.A."/>
            <person name="Lee H.Y."/>
            <person name="Lee Y."/>
            <person name="Oh S."/>
            <person name="Lee J.H."/>
            <person name="Choi E."/>
            <person name="Choi E."/>
            <person name="Lee S.E."/>
            <person name="Jeon J."/>
            <person name="Kim H."/>
            <person name="Choi G."/>
            <person name="Song H."/>
            <person name="Lee J."/>
            <person name="Lee S.C."/>
            <person name="Kwon J.K."/>
            <person name="Lee H.Y."/>
            <person name="Koo N."/>
            <person name="Hong Y."/>
            <person name="Kim R.W."/>
            <person name="Kang W.H."/>
            <person name="Huh J.H."/>
            <person name="Kang B.C."/>
            <person name="Yang T.J."/>
            <person name="Lee Y.H."/>
            <person name="Bennetzen J.L."/>
            <person name="Choi D."/>
        </authorList>
    </citation>
    <scope>NUCLEOTIDE SEQUENCE [LARGE SCALE GENOMIC DNA]</scope>
    <source>
        <strain evidence="8">cv. CM334</strain>
    </source>
</reference>
<dbReference type="Pfam" id="PF00319">
    <property type="entry name" value="SRF-TF"/>
    <property type="match status" value="1"/>
</dbReference>
<dbReference type="GO" id="GO:0000978">
    <property type="term" value="F:RNA polymerase II cis-regulatory region sequence-specific DNA binding"/>
    <property type="evidence" value="ECO:0000318"/>
    <property type="project" value="GO_Central"/>
</dbReference>
<organism evidence="7 8">
    <name type="scientific">Capsicum annuum</name>
    <name type="common">Capsicum pepper</name>
    <dbReference type="NCBI Taxonomy" id="4072"/>
    <lineage>
        <taxon>Eukaryota</taxon>
        <taxon>Viridiplantae</taxon>
        <taxon>Streptophyta</taxon>
        <taxon>Embryophyta</taxon>
        <taxon>Tracheophyta</taxon>
        <taxon>Spermatophyta</taxon>
        <taxon>Magnoliopsida</taxon>
        <taxon>eudicotyledons</taxon>
        <taxon>Gunneridae</taxon>
        <taxon>Pentapetalae</taxon>
        <taxon>asterids</taxon>
        <taxon>lamiids</taxon>
        <taxon>Solanales</taxon>
        <taxon>Solanaceae</taxon>
        <taxon>Solanoideae</taxon>
        <taxon>Capsiceae</taxon>
        <taxon>Capsicum</taxon>
    </lineage>
</organism>
<dbReference type="InterPro" id="IPR036879">
    <property type="entry name" value="TF_MADSbox_sf"/>
</dbReference>
<dbReference type="GO" id="GO:0046983">
    <property type="term" value="F:protein dimerization activity"/>
    <property type="evidence" value="ECO:0007669"/>
    <property type="project" value="InterPro"/>
</dbReference>